<dbReference type="InterPro" id="IPR051599">
    <property type="entry name" value="Cell_Envelope_Assoc"/>
</dbReference>
<protein>
    <submittedName>
        <fullName evidence="2">YdcF family protein</fullName>
    </submittedName>
</protein>
<dbReference type="RefSeq" id="WP_377940913.1">
    <property type="nucleotide sequence ID" value="NZ_JBHUCX010000005.1"/>
</dbReference>
<organism evidence="2 3">
    <name type="scientific">Alicyclobacillus fodiniaquatilis</name>
    <dbReference type="NCBI Taxonomy" id="1661150"/>
    <lineage>
        <taxon>Bacteria</taxon>
        <taxon>Bacillati</taxon>
        <taxon>Bacillota</taxon>
        <taxon>Bacilli</taxon>
        <taxon>Bacillales</taxon>
        <taxon>Alicyclobacillaceae</taxon>
        <taxon>Alicyclobacillus</taxon>
    </lineage>
</organism>
<accession>A0ABW4JAX7</accession>
<dbReference type="CDD" id="cd06259">
    <property type="entry name" value="YdcF-like"/>
    <property type="match status" value="1"/>
</dbReference>
<dbReference type="PANTHER" id="PTHR30336">
    <property type="entry name" value="INNER MEMBRANE PROTEIN, PROBABLE PERMEASE"/>
    <property type="match status" value="1"/>
</dbReference>
<dbReference type="InterPro" id="IPR014729">
    <property type="entry name" value="Rossmann-like_a/b/a_fold"/>
</dbReference>
<gene>
    <name evidence="2" type="ORF">ACFSB2_02015</name>
</gene>
<name>A0ABW4JAX7_9BACL</name>
<dbReference type="Proteomes" id="UP001597079">
    <property type="component" value="Unassembled WGS sequence"/>
</dbReference>
<dbReference type="PANTHER" id="PTHR30336:SF20">
    <property type="entry name" value="DUF218 DOMAIN-CONTAINING PROTEIN"/>
    <property type="match status" value="1"/>
</dbReference>
<evidence type="ECO:0000313" key="3">
    <source>
        <dbReference type="Proteomes" id="UP001597079"/>
    </source>
</evidence>
<comment type="caution">
    <text evidence="2">The sequence shown here is derived from an EMBL/GenBank/DDBJ whole genome shotgun (WGS) entry which is preliminary data.</text>
</comment>
<dbReference type="InterPro" id="IPR003848">
    <property type="entry name" value="DUF218"/>
</dbReference>
<evidence type="ECO:0000259" key="1">
    <source>
        <dbReference type="Pfam" id="PF02698"/>
    </source>
</evidence>
<reference evidence="3" key="1">
    <citation type="journal article" date="2019" name="Int. J. Syst. Evol. Microbiol.">
        <title>The Global Catalogue of Microorganisms (GCM) 10K type strain sequencing project: providing services to taxonomists for standard genome sequencing and annotation.</title>
        <authorList>
            <consortium name="The Broad Institute Genomics Platform"/>
            <consortium name="The Broad Institute Genome Sequencing Center for Infectious Disease"/>
            <person name="Wu L."/>
            <person name="Ma J."/>
        </authorList>
    </citation>
    <scope>NUCLEOTIDE SEQUENCE [LARGE SCALE GENOMIC DNA]</scope>
    <source>
        <strain evidence="3">CGMCC 1.12286</strain>
    </source>
</reference>
<sequence length="199" mass="22706">MLISNIEPEKLSRAQITKLIFDGICDDGQNGDCIFVFGGGRTERVEKAVELHQSKRAPLICMTGGSRYGQTIPAEAITMRKWAIEQGIPASDILVETESNHTTENVLCSLLVLDRAVGLNHIRRLLVVSSPSHMRRCWLTLQTYMPHWIEYTLCPADGPYERRDNWWTTERGKRWVWKEVTSLVKYVRAGHIIDAEVLL</sequence>
<dbReference type="Pfam" id="PF02698">
    <property type="entry name" value="DUF218"/>
    <property type="match status" value="1"/>
</dbReference>
<feature type="domain" description="DUF218" evidence="1">
    <location>
        <begin position="32"/>
        <end position="159"/>
    </location>
</feature>
<keyword evidence="3" id="KW-1185">Reference proteome</keyword>
<dbReference type="Gene3D" id="3.40.50.620">
    <property type="entry name" value="HUPs"/>
    <property type="match status" value="1"/>
</dbReference>
<dbReference type="EMBL" id="JBHUCX010000005">
    <property type="protein sequence ID" value="MFD1673499.1"/>
    <property type="molecule type" value="Genomic_DNA"/>
</dbReference>
<evidence type="ECO:0000313" key="2">
    <source>
        <dbReference type="EMBL" id="MFD1673499.1"/>
    </source>
</evidence>
<proteinExistence type="predicted"/>